<organism evidence="1 2">
    <name type="scientific">Actinorhabdospora filicis</name>
    <dbReference type="NCBI Taxonomy" id="1785913"/>
    <lineage>
        <taxon>Bacteria</taxon>
        <taxon>Bacillati</taxon>
        <taxon>Actinomycetota</taxon>
        <taxon>Actinomycetes</taxon>
        <taxon>Micromonosporales</taxon>
        <taxon>Micromonosporaceae</taxon>
        <taxon>Actinorhabdospora</taxon>
    </lineage>
</organism>
<dbReference type="RefSeq" id="WP_285661149.1">
    <property type="nucleotide sequence ID" value="NZ_BSTX01000001.1"/>
</dbReference>
<evidence type="ECO:0000313" key="1">
    <source>
        <dbReference type="EMBL" id="GLZ75937.1"/>
    </source>
</evidence>
<accession>A0A9W6W1I5</accession>
<gene>
    <name evidence="1" type="ORF">Afil01_07440</name>
</gene>
<sequence>MNILWVVAVDATGDTSREKSHSFVVATPSPRVASRPLEQGPWQPQPYADDGRTVGFDLVPSGDATLDAGSRVIGAKTTALHGAGALSTTTPVVRTDHAYTVAT</sequence>
<reference evidence="1" key="1">
    <citation type="submission" date="2023-03" db="EMBL/GenBank/DDBJ databases">
        <title>Actinorhabdospora filicis NBRC 111898.</title>
        <authorList>
            <person name="Ichikawa N."/>
            <person name="Sato H."/>
            <person name="Tonouchi N."/>
        </authorList>
    </citation>
    <scope>NUCLEOTIDE SEQUENCE</scope>
    <source>
        <strain evidence="1">NBRC 111898</strain>
    </source>
</reference>
<protein>
    <submittedName>
        <fullName evidence="1">Uncharacterized protein</fullName>
    </submittedName>
</protein>
<proteinExistence type="predicted"/>
<evidence type="ECO:0000313" key="2">
    <source>
        <dbReference type="Proteomes" id="UP001165079"/>
    </source>
</evidence>
<keyword evidence="2" id="KW-1185">Reference proteome</keyword>
<comment type="caution">
    <text evidence="1">The sequence shown here is derived from an EMBL/GenBank/DDBJ whole genome shotgun (WGS) entry which is preliminary data.</text>
</comment>
<dbReference type="Proteomes" id="UP001165079">
    <property type="component" value="Unassembled WGS sequence"/>
</dbReference>
<dbReference type="EMBL" id="BSTX01000001">
    <property type="protein sequence ID" value="GLZ75937.1"/>
    <property type="molecule type" value="Genomic_DNA"/>
</dbReference>
<dbReference type="AlphaFoldDB" id="A0A9W6W1I5"/>
<name>A0A9W6W1I5_9ACTN</name>